<dbReference type="EC" id="5.6.2.4" evidence="12"/>
<dbReference type="SMART" id="SM00490">
    <property type="entry name" value="HELICc"/>
    <property type="match status" value="1"/>
</dbReference>
<dbReference type="InterPro" id="IPR042115">
    <property type="entry name" value="PriA_3primeBD_sf"/>
</dbReference>
<keyword evidence="10 12" id="KW-0413">Isomerase</keyword>
<dbReference type="Proteomes" id="UP000298133">
    <property type="component" value="Unassembled WGS sequence"/>
</dbReference>
<accession>A0A4Y8UK68</accession>
<dbReference type="Pfam" id="PF18074">
    <property type="entry name" value="PriA_C"/>
    <property type="match status" value="1"/>
</dbReference>
<evidence type="ECO:0000256" key="4">
    <source>
        <dbReference type="ARBA" id="ARBA00022741"/>
    </source>
</evidence>
<comment type="catalytic activity">
    <reaction evidence="12">
        <text>Couples ATP hydrolysis with the unwinding of duplex DNA by translocating in the 3'-5' direction.</text>
        <dbReference type="EC" id="5.6.2.4"/>
    </reaction>
</comment>
<comment type="cofactor">
    <cofactor evidence="12">
        <name>Zn(2+)</name>
        <dbReference type="ChEBI" id="CHEBI:29105"/>
    </cofactor>
    <text evidence="12">Binds 2 zinc ions per subunit.</text>
</comment>
<dbReference type="HAMAP" id="MF_00983">
    <property type="entry name" value="PriA"/>
    <property type="match status" value="1"/>
</dbReference>
<evidence type="ECO:0000256" key="8">
    <source>
        <dbReference type="ARBA" id="ARBA00022840"/>
    </source>
</evidence>
<dbReference type="FunFam" id="3.40.1440.60:FF:000001">
    <property type="entry name" value="Primosomal protein N"/>
    <property type="match status" value="1"/>
</dbReference>
<keyword evidence="7 12" id="KW-0862">Zinc</keyword>
<evidence type="ECO:0000256" key="9">
    <source>
        <dbReference type="ARBA" id="ARBA00023125"/>
    </source>
</evidence>
<dbReference type="PROSITE" id="PS51192">
    <property type="entry name" value="HELICASE_ATP_BIND_1"/>
    <property type="match status" value="1"/>
</dbReference>
<dbReference type="FunFam" id="3.40.50.300:FF:000489">
    <property type="entry name" value="Primosome assembly protein PriA"/>
    <property type="match status" value="1"/>
</dbReference>
<dbReference type="Pfam" id="PF00270">
    <property type="entry name" value="DEAD"/>
    <property type="match status" value="1"/>
</dbReference>
<dbReference type="NCBIfam" id="TIGR00595">
    <property type="entry name" value="priA"/>
    <property type="match status" value="1"/>
</dbReference>
<feature type="binding site" evidence="12">
    <location>
        <position position="468"/>
    </location>
    <ligand>
        <name>Zn(2+)</name>
        <dbReference type="ChEBI" id="CHEBI:29105"/>
        <label>2</label>
    </ligand>
</feature>
<evidence type="ECO:0000256" key="7">
    <source>
        <dbReference type="ARBA" id="ARBA00022833"/>
    </source>
</evidence>
<feature type="binding site" evidence="12">
    <location>
        <position position="453"/>
    </location>
    <ligand>
        <name>Zn(2+)</name>
        <dbReference type="ChEBI" id="CHEBI:29105"/>
        <label>2</label>
    </ligand>
</feature>
<keyword evidence="8 12" id="KW-0067">ATP-binding</keyword>
<evidence type="ECO:0000256" key="2">
    <source>
        <dbReference type="ARBA" id="ARBA00022705"/>
    </source>
</evidence>
<feature type="domain" description="Helicase ATP-binding" evidence="13">
    <location>
        <begin position="216"/>
        <end position="382"/>
    </location>
</feature>
<comment type="function">
    <text evidence="12">Initiates the restart of stalled replication forks, which reloads the replicative helicase on sites other than the origin of replication. Recognizes and binds to abandoned replication forks and remodels them to uncover a helicase loading site. Promotes assembly of the primosome at these replication forks.</text>
</comment>
<dbReference type="AlphaFoldDB" id="A0A4Y8UK68"/>
<dbReference type="InterPro" id="IPR027417">
    <property type="entry name" value="P-loop_NTPase"/>
</dbReference>
<dbReference type="GO" id="GO:0016887">
    <property type="term" value="F:ATP hydrolysis activity"/>
    <property type="evidence" value="ECO:0007669"/>
    <property type="project" value="RHEA"/>
</dbReference>
<comment type="catalytic activity">
    <reaction evidence="11 12">
        <text>ATP + H2O = ADP + phosphate + H(+)</text>
        <dbReference type="Rhea" id="RHEA:13065"/>
        <dbReference type="ChEBI" id="CHEBI:15377"/>
        <dbReference type="ChEBI" id="CHEBI:15378"/>
        <dbReference type="ChEBI" id="CHEBI:30616"/>
        <dbReference type="ChEBI" id="CHEBI:43474"/>
        <dbReference type="ChEBI" id="CHEBI:456216"/>
        <dbReference type="EC" id="5.6.2.4"/>
    </reaction>
</comment>
<dbReference type="GO" id="GO:0043138">
    <property type="term" value="F:3'-5' DNA helicase activity"/>
    <property type="evidence" value="ECO:0007669"/>
    <property type="project" value="UniProtKB-EC"/>
</dbReference>
<keyword evidence="6 12" id="KW-0347">Helicase</keyword>
<dbReference type="GO" id="GO:0003677">
    <property type="term" value="F:DNA binding"/>
    <property type="evidence" value="ECO:0007669"/>
    <property type="project" value="UniProtKB-UniRule"/>
</dbReference>
<dbReference type="Pfam" id="PF18319">
    <property type="entry name" value="Zn_ribbon_PriA"/>
    <property type="match status" value="1"/>
</dbReference>
<feature type="binding site" evidence="12">
    <location>
        <position position="450"/>
    </location>
    <ligand>
        <name>Zn(2+)</name>
        <dbReference type="ChEBI" id="CHEBI:29105"/>
        <label>2</label>
    </ligand>
</feature>
<dbReference type="InterPro" id="IPR014001">
    <property type="entry name" value="Helicase_ATP-bd"/>
</dbReference>
<evidence type="ECO:0000256" key="1">
    <source>
        <dbReference type="ARBA" id="ARBA00022515"/>
    </source>
</evidence>
<dbReference type="GO" id="GO:0006270">
    <property type="term" value="P:DNA replication initiation"/>
    <property type="evidence" value="ECO:0007669"/>
    <property type="project" value="TreeGrafter"/>
</dbReference>
<reference evidence="14 15" key="1">
    <citation type="submission" date="2019-03" db="EMBL/GenBank/DDBJ databases">
        <title>Draft genome of Gammaproteobacteria bacterium LSUCC0057, a member of the SAR92 clade.</title>
        <authorList>
            <person name="Lanclos V.C."/>
            <person name="Doiron C."/>
            <person name="Henson M.W."/>
            <person name="Thrash J.C."/>
        </authorList>
    </citation>
    <scope>NUCLEOTIDE SEQUENCE [LARGE SCALE GENOMIC DNA]</scope>
    <source>
        <strain evidence="14 15">LSUCC0057</strain>
    </source>
</reference>
<dbReference type="GO" id="GO:0006302">
    <property type="term" value="P:double-strand break repair"/>
    <property type="evidence" value="ECO:0007669"/>
    <property type="project" value="InterPro"/>
</dbReference>
<dbReference type="Pfam" id="PF17764">
    <property type="entry name" value="PriA_3primeBD"/>
    <property type="match status" value="1"/>
</dbReference>
<dbReference type="NCBIfam" id="NF004067">
    <property type="entry name" value="PRK05580.1-4"/>
    <property type="match status" value="1"/>
</dbReference>
<dbReference type="Gene3D" id="3.40.1440.60">
    <property type="entry name" value="PriA, 3(prime) DNA-binding domain"/>
    <property type="match status" value="1"/>
</dbReference>
<protein>
    <recommendedName>
        <fullName evidence="12">Replication restart protein PriA</fullName>
    </recommendedName>
    <alternativeName>
        <fullName evidence="12">ATP-dependent DNA helicase PriA</fullName>
        <ecNumber evidence="12">5.6.2.4</ecNumber>
    </alternativeName>
    <alternativeName>
        <fullName evidence="12">DNA 3'-5' helicase PriA</fullName>
    </alternativeName>
</protein>
<evidence type="ECO:0000313" key="14">
    <source>
        <dbReference type="EMBL" id="TFH68782.1"/>
    </source>
</evidence>
<feature type="binding site" evidence="12">
    <location>
        <position position="441"/>
    </location>
    <ligand>
        <name>Zn(2+)</name>
        <dbReference type="ChEBI" id="CHEBI:29105"/>
        <label>1</label>
    </ligand>
</feature>
<dbReference type="InterPro" id="IPR041236">
    <property type="entry name" value="PriA_C"/>
</dbReference>
<dbReference type="SUPFAM" id="SSF52540">
    <property type="entry name" value="P-loop containing nucleoside triphosphate hydrolases"/>
    <property type="match status" value="2"/>
</dbReference>
<feature type="binding site" evidence="12">
    <location>
        <position position="471"/>
    </location>
    <ligand>
        <name>Zn(2+)</name>
        <dbReference type="ChEBI" id="CHEBI:29105"/>
        <label>2</label>
    </ligand>
</feature>
<evidence type="ECO:0000256" key="5">
    <source>
        <dbReference type="ARBA" id="ARBA00022801"/>
    </source>
</evidence>
<dbReference type="InterPro" id="IPR040498">
    <property type="entry name" value="PriA_CRR"/>
</dbReference>
<dbReference type="InterPro" id="IPR041222">
    <property type="entry name" value="PriA_3primeBD"/>
</dbReference>
<comment type="similarity">
    <text evidence="12">Belongs to the helicase family. PriA subfamily.</text>
</comment>
<feature type="binding site" evidence="12">
    <location>
        <position position="481"/>
    </location>
    <ligand>
        <name>Zn(2+)</name>
        <dbReference type="ChEBI" id="CHEBI:29105"/>
        <label>1</label>
    </ligand>
</feature>
<dbReference type="InterPro" id="IPR005259">
    <property type="entry name" value="PriA"/>
</dbReference>
<evidence type="ECO:0000256" key="10">
    <source>
        <dbReference type="ARBA" id="ARBA00023235"/>
    </source>
</evidence>
<dbReference type="InterPro" id="IPR011545">
    <property type="entry name" value="DEAD/DEAH_box_helicase_dom"/>
</dbReference>
<keyword evidence="5 12" id="KW-0378">Hydrolase</keyword>
<dbReference type="PANTHER" id="PTHR30580">
    <property type="entry name" value="PRIMOSOMAL PROTEIN N"/>
    <property type="match status" value="1"/>
</dbReference>
<feature type="binding site" evidence="12">
    <location>
        <position position="444"/>
    </location>
    <ligand>
        <name>Zn(2+)</name>
        <dbReference type="ChEBI" id="CHEBI:29105"/>
        <label>1</label>
    </ligand>
</feature>
<evidence type="ECO:0000256" key="11">
    <source>
        <dbReference type="ARBA" id="ARBA00048988"/>
    </source>
</evidence>
<dbReference type="CDD" id="cd17929">
    <property type="entry name" value="DEXHc_priA"/>
    <property type="match status" value="1"/>
</dbReference>
<dbReference type="OrthoDB" id="9759544at2"/>
<dbReference type="GO" id="GO:0008270">
    <property type="term" value="F:zinc ion binding"/>
    <property type="evidence" value="ECO:0007669"/>
    <property type="project" value="UniProtKB-UniRule"/>
</dbReference>
<dbReference type="GO" id="GO:0006310">
    <property type="term" value="P:DNA recombination"/>
    <property type="evidence" value="ECO:0007669"/>
    <property type="project" value="InterPro"/>
</dbReference>
<keyword evidence="2 12" id="KW-0235">DNA replication</keyword>
<dbReference type="GO" id="GO:0005524">
    <property type="term" value="F:ATP binding"/>
    <property type="evidence" value="ECO:0007669"/>
    <property type="project" value="UniProtKB-UniRule"/>
</dbReference>
<name>A0A4Y8UK68_9GAMM</name>
<evidence type="ECO:0000256" key="12">
    <source>
        <dbReference type="HAMAP-Rule" id="MF_00983"/>
    </source>
</evidence>
<dbReference type="SMART" id="SM00487">
    <property type="entry name" value="DEXDc"/>
    <property type="match status" value="1"/>
</dbReference>
<keyword evidence="4 12" id="KW-0547">Nucleotide-binding</keyword>
<feature type="binding site" evidence="12">
    <location>
        <position position="484"/>
    </location>
    <ligand>
        <name>Zn(2+)</name>
        <dbReference type="ChEBI" id="CHEBI:29105"/>
        <label>1</label>
    </ligand>
</feature>
<evidence type="ECO:0000256" key="6">
    <source>
        <dbReference type="ARBA" id="ARBA00022806"/>
    </source>
</evidence>
<evidence type="ECO:0000259" key="13">
    <source>
        <dbReference type="PROSITE" id="PS51192"/>
    </source>
</evidence>
<keyword evidence="1 12" id="KW-0639">Primosome</keyword>
<keyword evidence="15" id="KW-1185">Reference proteome</keyword>
<dbReference type="PANTHER" id="PTHR30580:SF0">
    <property type="entry name" value="PRIMOSOMAL PROTEIN N"/>
    <property type="match status" value="1"/>
</dbReference>
<dbReference type="Gene3D" id="3.40.50.300">
    <property type="entry name" value="P-loop containing nucleotide triphosphate hydrolases"/>
    <property type="match status" value="2"/>
</dbReference>
<gene>
    <name evidence="12" type="primary">priA</name>
    <name evidence="14" type="ORF">E3W66_02185</name>
</gene>
<dbReference type="GO" id="GO:0006269">
    <property type="term" value="P:DNA replication, synthesis of primer"/>
    <property type="evidence" value="ECO:0007669"/>
    <property type="project" value="UniProtKB-KW"/>
</dbReference>
<dbReference type="InterPro" id="IPR001650">
    <property type="entry name" value="Helicase_C-like"/>
</dbReference>
<keyword evidence="9 12" id="KW-0238">DNA-binding</keyword>
<comment type="caution">
    <text evidence="14">The sequence shown here is derived from an EMBL/GenBank/DDBJ whole genome shotgun (WGS) entry which is preliminary data.</text>
</comment>
<evidence type="ECO:0000313" key="15">
    <source>
        <dbReference type="Proteomes" id="UP000298133"/>
    </source>
</evidence>
<dbReference type="EMBL" id="SPIA01000001">
    <property type="protein sequence ID" value="TFH68782.1"/>
    <property type="molecule type" value="Genomic_DNA"/>
</dbReference>
<proteinExistence type="inferred from homology"/>
<sequence length="735" mass="80505">MSATSAQSTPPIVSVAVPSPLRQLFDYSLSDAEPSQLLPGCRVQVEFGRRQCVGLIVAVVEQSPLAADKIKPVQRLLDSAPLLDRSLLALLDWAWRYYHSTPGEVYLGALPPHLRDGAALVDNRVAGWQLTATGLGLTASSLKRAPKQRLAIEHLNAGPQPHAELRAVAGDSAVKALRERALIEPVALAAAPASGGALLAEPELCLNGAQRTALEAIELGRYSCSLLHGVTGSGKTEVYLQLIRRVLERGQQVLVLIPEISLTAQTEQRFRSRFNVDIVTLNSSVAAVEKCRRWQRAAAAEASIVLGTRSAVFAPLPKLGLIVVDEEHDSSFKQHEGFRYHARDVAAVRAQRDNLPLLLGSATPALESLRNAQQSRYRYLALPERAGDAQPPHWQWVDLRNSTIQAGLATTTLATIEQTLRAGQQVLVFLNRRGYAPTLLCHQCGWVASCPHCDSRLTVHRRQRKLSCHHCDLRRPLTARCDGCGSDALMTVGEGTQQTEEFLQQQFPTVPVVRVDRDSTRRQGSFEKLYALVDNSAAALLIGTQMLAKGHHFPKVTLAVIVDADSGLFAADFRAHERFAQLLLQVAGRSGRGDRGGRVLVQSHQPEHPLLSAVAAGDYAAIGRSLLEQRQLSDLPPFRHMAVVRAESSRADHAEGFLAELRRALQPHCSPQLALLGPLPANQEKRADRFRYILQITAASRRQRHQLLTAVEALAQQLATAKQCRWTIDVDPLEL</sequence>
<comment type="subunit">
    <text evidence="12">Component of the replication restart primosome.</text>
</comment>
<organism evidence="14 15">
    <name type="scientific">Gammaproteobacteria bacterium LSUCC0057</name>
    <dbReference type="NCBI Taxonomy" id="2559237"/>
    <lineage>
        <taxon>Bacteria</taxon>
        <taxon>Pseudomonadati</taxon>
        <taxon>Pseudomonadota</taxon>
        <taxon>Gammaproteobacteria</taxon>
        <taxon>Cellvibrionales</taxon>
        <taxon>Porticoccaceae</taxon>
        <taxon>SAR92 clade</taxon>
    </lineage>
</organism>
<keyword evidence="3 12" id="KW-0479">Metal-binding</keyword>
<dbReference type="GO" id="GO:1990077">
    <property type="term" value="C:primosome complex"/>
    <property type="evidence" value="ECO:0007669"/>
    <property type="project" value="UniProtKB-UniRule"/>
</dbReference>
<evidence type="ECO:0000256" key="3">
    <source>
        <dbReference type="ARBA" id="ARBA00022723"/>
    </source>
</evidence>